<dbReference type="RefSeq" id="WP_072589061.1">
    <property type="nucleotide sequence ID" value="NZ_CP025308.1"/>
</dbReference>
<name>A0ABC8D7Y7_BACVE</name>
<reference evidence="1 2" key="1">
    <citation type="submission" date="2018-06" db="EMBL/GenBank/DDBJ databases">
        <title>Complete Genome Sequence of Bacillus velezensis DSYZ, a Plant Growth-Promoting Rhizobacterium with Antifungal Activity.</title>
        <authorList>
            <person name="Du B."/>
            <person name="Ding Y."/>
            <person name="Liu K."/>
            <person name="Yao L."/>
            <person name="Wang C."/>
            <person name="Li H."/>
            <person name="Liu H."/>
        </authorList>
    </citation>
    <scope>NUCLEOTIDE SEQUENCE [LARGE SCALE GENOMIC DNA]</scope>
    <source>
        <strain evidence="1 2">DSYZ</strain>
    </source>
</reference>
<evidence type="ECO:0008006" key="3">
    <source>
        <dbReference type="Google" id="ProtNLM"/>
    </source>
</evidence>
<gene>
    <name evidence="1" type="ORF">BVDSYZ_07895</name>
</gene>
<accession>A0ABC8D7Y7</accession>
<evidence type="ECO:0000313" key="2">
    <source>
        <dbReference type="Proteomes" id="UP000250069"/>
    </source>
</evidence>
<organism evidence="1 2">
    <name type="scientific">Bacillus velezensis</name>
    <dbReference type="NCBI Taxonomy" id="492670"/>
    <lineage>
        <taxon>Bacteria</taxon>
        <taxon>Bacillati</taxon>
        <taxon>Bacillota</taxon>
        <taxon>Bacilli</taxon>
        <taxon>Bacillales</taxon>
        <taxon>Bacillaceae</taxon>
        <taxon>Bacillus</taxon>
        <taxon>Bacillus amyloliquefaciens group</taxon>
    </lineage>
</organism>
<proteinExistence type="predicted"/>
<dbReference type="EMBL" id="CP030150">
    <property type="protein sequence ID" value="AWX71946.1"/>
    <property type="molecule type" value="Genomic_DNA"/>
</dbReference>
<protein>
    <recommendedName>
        <fullName evidence="3">DNA-binding protein</fullName>
    </recommendedName>
</protein>
<sequence length="69" mass="7963">MDKSAFPKVLTNTDIATRWGKTRRAVYNTITRNEDFPEPVTHVQNGQVPLYLESDIIEYEKKKGIEPVI</sequence>
<dbReference type="Proteomes" id="UP000250069">
    <property type="component" value="Chromosome"/>
</dbReference>
<evidence type="ECO:0000313" key="1">
    <source>
        <dbReference type="EMBL" id="AWX71946.1"/>
    </source>
</evidence>
<dbReference type="AlphaFoldDB" id="A0ABC8D7Y7"/>